<protein>
    <submittedName>
        <fullName evidence="1">Uncharacterized protein</fullName>
    </submittedName>
</protein>
<sequence length="284" mass="31161">MELVLAARGIKLPHFAYEFSIPRGSHQVCETTDDCFLLPLHALETEFHLPLHHFFYRLLNDEVSILVVSQCLKQRKYIRVYSILYEDFRVIAGVGRNQGCDDNLSETDRLLRKLNEDMDIDVLISSGCKKHKTFVGMLYASTLLVRRRRAVPNWSIAKIGSLALANCFGGFSSSLASLDLTIGSFALANYFGGCSSSFMSLDLKTKSFTLTNYFGGCGSLPTSIGLTVGSFALANCFRGCSSSLASLDIIAGSFALANCFEGYDSSSTSLGVIDDSIIIMTFYS</sequence>
<evidence type="ECO:0000313" key="1">
    <source>
        <dbReference type="EMBL" id="KAH1091966.1"/>
    </source>
</evidence>
<comment type="caution">
    <text evidence="1">The sequence shown here is derived from an EMBL/GenBank/DDBJ whole genome shotgun (WGS) entry which is preliminary data.</text>
</comment>
<organism evidence="1 2">
    <name type="scientific">Gossypium stocksii</name>
    <dbReference type="NCBI Taxonomy" id="47602"/>
    <lineage>
        <taxon>Eukaryota</taxon>
        <taxon>Viridiplantae</taxon>
        <taxon>Streptophyta</taxon>
        <taxon>Embryophyta</taxon>
        <taxon>Tracheophyta</taxon>
        <taxon>Spermatophyta</taxon>
        <taxon>Magnoliopsida</taxon>
        <taxon>eudicotyledons</taxon>
        <taxon>Gunneridae</taxon>
        <taxon>Pentapetalae</taxon>
        <taxon>rosids</taxon>
        <taxon>malvids</taxon>
        <taxon>Malvales</taxon>
        <taxon>Malvaceae</taxon>
        <taxon>Malvoideae</taxon>
        <taxon>Gossypium</taxon>
    </lineage>
</organism>
<dbReference type="AlphaFoldDB" id="A0A9D3VQH5"/>
<dbReference type="EMBL" id="JAIQCV010000006">
    <property type="protein sequence ID" value="KAH1091966.1"/>
    <property type="molecule type" value="Genomic_DNA"/>
</dbReference>
<evidence type="ECO:0000313" key="2">
    <source>
        <dbReference type="Proteomes" id="UP000828251"/>
    </source>
</evidence>
<reference evidence="1 2" key="1">
    <citation type="journal article" date="2021" name="Plant Biotechnol. J.">
        <title>Multi-omics assisted identification of the key and species-specific regulatory components of drought-tolerant mechanisms in Gossypium stocksii.</title>
        <authorList>
            <person name="Yu D."/>
            <person name="Ke L."/>
            <person name="Zhang D."/>
            <person name="Wu Y."/>
            <person name="Sun Y."/>
            <person name="Mei J."/>
            <person name="Sun J."/>
            <person name="Sun Y."/>
        </authorList>
    </citation>
    <scope>NUCLEOTIDE SEQUENCE [LARGE SCALE GENOMIC DNA]</scope>
    <source>
        <strain evidence="2">cv. E1</strain>
        <tissue evidence="1">Leaf</tissue>
    </source>
</reference>
<dbReference type="Proteomes" id="UP000828251">
    <property type="component" value="Unassembled WGS sequence"/>
</dbReference>
<accession>A0A9D3VQH5</accession>
<gene>
    <name evidence="1" type="ORF">J1N35_019223</name>
</gene>
<name>A0A9D3VQH5_9ROSI</name>
<proteinExistence type="predicted"/>
<keyword evidence="2" id="KW-1185">Reference proteome</keyword>